<reference evidence="2 3" key="1">
    <citation type="submission" date="2017-10" db="EMBL/GenBank/DDBJ databases">
        <title>A novel species of cold-tolerant Malassezia isolated from bats.</title>
        <authorList>
            <person name="Lorch J.M."/>
            <person name="Palmer J.M."/>
            <person name="Vanderwolf K.J."/>
            <person name="Schmidt K.Z."/>
            <person name="Verant M.L."/>
            <person name="Weller T.J."/>
            <person name="Blehert D.S."/>
        </authorList>
    </citation>
    <scope>NUCLEOTIDE SEQUENCE [LARGE SCALE GENOMIC DNA]</scope>
    <source>
        <strain evidence="2 3">NWHC:44797-103</strain>
    </source>
</reference>
<evidence type="ECO:0000313" key="3">
    <source>
        <dbReference type="Proteomes" id="UP000232875"/>
    </source>
</evidence>
<feature type="region of interest" description="Disordered" evidence="1">
    <location>
        <begin position="123"/>
        <end position="142"/>
    </location>
</feature>
<dbReference type="EMBL" id="KZ454992">
    <property type="protein sequence ID" value="PKI83007.1"/>
    <property type="molecule type" value="Genomic_DNA"/>
</dbReference>
<gene>
    <name evidence="2" type="ORF">MVES_002771</name>
</gene>
<dbReference type="AlphaFoldDB" id="A0A2N1J8X3"/>
<proteinExistence type="predicted"/>
<evidence type="ECO:0000256" key="1">
    <source>
        <dbReference type="SAM" id="MobiDB-lite"/>
    </source>
</evidence>
<feature type="region of interest" description="Disordered" evidence="1">
    <location>
        <begin position="150"/>
        <end position="175"/>
    </location>
</feature>
<feature type="compositionally biased region" description="Basic and acidic residues" evidence="1">
    <location>
        <begin position="150"/>
        <end position="163"/>
    </location>
</feature>
<accession>A0A2N1J8X3</accession>
<evidence type="ECO:0000313" key="2">
    <source>
        <dbReference type="EMBL" id="PKI83007.1"/>
    </source>
</evidence>
<keyword evidence="3" id="KW-1185">Reference proteome</keyword>
<name>A0A2N1J8X3_9BASI</name>
<feature type="region of interest" description="Disordered" evidence="1">
    <location>
        <begin position="66"/>
        <end position="109"/>
    </location>
</feature>
<feature type="compositionally biased region" description="Polar residues" evidence="1">
    <location>
        <begin position="66"/>
        <end position="104"/>
    </location>
</feature>
<organism evidence="2 3">
    <name type="scientific">Malassezia vespertilionis</name>
    <dbReference type="NCBI Taxonomy" id="2020962"/>
    <lineage>
        <taxon>Eukaryota</taxon>
        <taxon>Fungi</taxon>
        <taxon>Dikarya</taxon>
        <taxon>Basidiomycota</taxon>
        <taxon>Ustilaginomycotina</taxon>
        <taxon>Malasseziomycetes</taxon>
        <taxon>Malasseziales</taxon>
        <taxon>Malasseziaceae</taxon>
        <taxon>Malassezia</taxon>
    </lineage>
</organism>
<dbReference type="Proteomes" id="UP000232875">
    <property type="component" value="Unassembled WGS sequence"/>
</dbReference>
<protein>
    <submittedName>
        <fullName evidence="2">Uncharacterized protein</fullName>
    </submittedName>
</protein>
<sequence>MHCTSASTRRRSKHRRIYSGVQLKTVCSVCQTIQDTLPFPISRGQFPNTRRRAKDYAKILAGNADSLNLPSSTRMSKTDGLPNTASLDTKPSNQALPPTKSETPTLAPAASRAVPMTLDTKGKSIASQHMQRPTKQRAVDSKANLRVMLQEKKQGNQRDKKGDSSSGLADFLSQL</sequence>